<proteinExistence type="predicted"/>
<gene>
    <name evidence="2" type="ORF">ACG0Z3_03540</name>
</gene>
<accession>A0ABW7FDG2</accession>
<feature type="signal peptide" evidence="1">
    <location>
        <begin position="1"/>
        <end position="26"/>
    </location>
</feature>
<dbReference type="EMBL" id="JBIGHW010000001">
    <property type="protein sequence ID" value="MFG6439746.1"/>
    <property type="molecule type" value="Genomic_DNA"/>
</dbReference>
<dbReference type="Proteomes" id="UP001606301">
    <property type="component" value="Unassembled WGS sequence"/>
</dbReference>
<dbReference type="RefSeq" id="WP_394395329.1">
    <property type="nucleotide sequence ID" value="NZ_JBIGHW010000001.1"/>
</dbReference>
<keyword evidence="1" id="KW-0732">Signal</keyword>
<protein>
    <submittedName>
        <fullName evidence="2">PEP-CTERM sorting domain-containing protein</fullName>
    </submittedName>
</protein>
<dbReference type="NCBIfam" id="TIGR02595">
    <property type="entry name" value="PEP_CTERM"/>
    <property type="match status" value="1"/>
</dbReference>
<evidence type="ECO:0000313" key="2">
    <source>
        <dbReference type="EMBL" id="MFG6439746.1"/>
    </source>
</evidence>
<comment type="caution">
    <text evidence="2">The sequence shown here is derived from an EMBL/GenBank/DDBJ whole genome shotgun (WGS) entry which is preliminary data.</text>
</comment>
<keyword evidence="3" id="KW-1185">Reference proteome</keyword>
<name>A0ABW7FDG2_9BURK</name>
<organism evidence="2 3">
    <name type="scientific">Pelomonas margarita</name>
    <dbReference type="NCBI Taxonomy" id="3299031"/>
    <lineage>
        <taxon>Bacteria</taxon>
        <taxon>Pseudomonadati</taxon>
        <taxon>Pseudomonadota</taxon>
        <taxon>Betaproteobacteria</taxon>
        <taxon>Burkholderiales</taxon>
        <taxon>Sphaerotilaceae</taxon>
        <taxon>Roseateles</taxon>
    </lineage>
</organism>
<dbReference type="InterPro" id="IPR013424">
    <property type="entry name" value="Ice-binding_C"/>
</dbReference>
<evidence type="ECO:0000313" key="3">
    <source>
        <dbReference type="Proteomes" id="UP001606301"/>
    </source>
</evidence>
<sequence length="307" mass="31073">MTFLNLRLSLLALGTVAALVSTSAHAAWTFESNTTSGVKNYEKCSLGTAYACDNKVGTTTTSSTATNESGALIDSTTVSLSGFAATNSTTTGLVQGNWTTSTLAHQGQTMGWGLTSDGNTAPNHAVDNAGKTESILLSFSASTVLSSIGIGYTSDGTNSGVSVDLSVFRWTGASAPTLNGAAAASMSGWELVGNYGSVTPDTSLAYSNVVNTGNKTSSWWLISAYNSGFTSAASYTTGASTLNNGDDYFKLFAVNGTTCTKTVSANGTCGGTSGSNTVPEPASLALTSVALLGVAGLRRRSKAKLAA</sequence>
<feature type="chain" id="PRO_5046716495" evidence="1">
    <location>
        <begin position="27"/>
        <end position="307"/>
    </location>
</feature>
<evidence type="ECO:0000256" key="1">
    <source>
        <dbReference type="SAM" id="SignalP"/>
    </source>
</evidence>
<reference evidence="2 3" key="1">
    <citation type="submission" date="2024-08" db="EMBL/GenBank/DDBJ databases">
        <authorList>
            <person name="Lu H."/>
        </authorList>
    </citation>
    <scope>NUCLEOTIDE SEQUENCE [LARGE SCALE GENOMIC DNA]</scope>
    <source>
        <strain evidence="2 3">LKC17W</strain>
    </source>
</reference>